<keyword evidence="3" id="KW-1185">Reference proteome</keyword>
<evidence type="ECO:0000256" key="1">
    <source>
        <dbReference type="SAM" id="MobiDB-lite"/>
    </source>
</evidence>
<gene>
    <name evidence="2" type="ORF">L201_007671</name>
</gene>
<dbReference type="RefSeq" id="XP_066079474.1">
    <property type="nucleotide sequence ID" value="XM_066223377.1"/>
</dbReference>
<feature type="region of interest" description="Disordered" evidence="1">
    <location>
        <begin position="282"/>
        <end position="302"/>
    </location>
</feature>
<dbReference type="AlphaFoldDB" id="A0AAX4K766"/>
<protein>
    <submittedName>
        <fullName evidence="2">Uncharacterized protein</fullName>
    </submittedName>
</protein>
<dbReference type="EMBL" id="CP144108">
    <property type="protein sequence ID" value="WWC92712.1"/>
    <property type="molecule type" value="Genomic_DNA"/>
</dbReference>
<feature type="compositionally biased region" description="Polar residues" evidence="1">
    <location>
        <begin position="183"/>
        <end position="194"/>
    </location>
</feature>
<name>A0AAX4K766_9TREE</name>
<feature type="region of interest" description="Disordered" evidence="1">
    <location>
        <begin position="65"/>
        <end position="121"/>
    </location>
</feature>
<feature type="region of interest" description="Disordered" evidence="1">
    <location>
        <begin position="183"/>
        <end position="230"/>
    </location>
</feature>
<reference evidence="2 3" key="1">
    <citation type="submission" date="2024-01" db="EMBL/GenBank/DDBJ databases">
        <title>Comparative genomics of Cryptococcus and Kwoniella reveals pathogenesis evolution and contrasting modes of karyotype evolution via chromosome fusion or intercentromeric recombination.</title>
        <authorList>
            <person name="Coelho M.A."/>
            <person name="David-Palma M."/>
            <person name="Shea T."/>
            <person name="Bowers K."/>
            <person name="McGinley-Smith S."/>
            <person name="Mohammad A.W."/>
            <person name="Gnirke A."/>
            <person name="Yurkov A.M."/>
            <person name="Nowrousian M."/>
            <person name="Sun S."/>
            <person name="Cuomo C.A."/>
            <person name="Heitman J."/>
        </authorList>
    </citation>
    <scope>NUCLEOTIDE SEQUENCE [LARGE SCALE GENOMIC DNA]</scope>
    <source>
        <strain evidence="2 3">CBS 6074</strain>
    </source>
</reference>
<feature type="compositionally biased region" description="Acidic residues" evidence="1">
    <location>
        <begin position="216"/>
        <end position="230"/>
    </location>
</feature>
<sequence>MNNLAYDLEEEDELLYPYNSTTQGESSYSVEHPGTTMFLFNDEAVRSLNSDPKFEATIKSIMEEDLSSQPHGPTFSHDHSHNQNRSHKSISDESATAHHGSEDAGLQFTQGPSEVIEKPSEPIDIRDRFVLMNETIHKSYDPRNSKWRATNTVSITEREKKILTNLRKVDWRDLLDSDKVEITYQSQSESQSRAKPSGETAYDTVNGPTNRNDRNNDDDELPTEDNDEEFTVIQCKRGRDLLAYTLTPPHEYGEVLIKEGRGKRKSFDTRYIKKITAVSDKDISTDYGNNRSTTTSTSQEEQTKEIDYIPIFACRNATKSETPYTNHYTISTSLVDGVPYCTSCRDVKRQKARENLKNHRERLRVDPN</sequence>
<feature type="compositionally biased region" description="Basic and acidic residues" evidence="1">
    <location>
        <begin position="89"/>
        <end position="102"/>
    </location>
</feature>
<organism evidence="2 3">
    <name type="scientific">Kwoniella dendrophila CBS 6074</name>
    <dbReference type="NCBI Taxonomy" id="1295534"/>
    <lineage>
        <taxon>Eukaryota</taxon>
        <taxon>Fungi</taxon>
        <taxon>Dikarya</taxon>
        <taxon>Basidiomycota</taxon>
        <taxon>Agaricomycotina</taxon>
        <taxon>Tremellomycetes</taxon>
        <taxon>Tremellales</taxon>
        <taxon>Cryptococcaceae</taxon>
        <taxon>Kwoniella</taxon>
    </lineage>
</organism>
<evidence type="ECO:0000313" key="3">
    <source>
        <dbReference type="Proteomes" id="UP001355207"/>
    </source>
</evidence>
<accession>A0AAX4K766</accession>
<evidence type="ECO:0000313" key="2">
    <source>
        <dbReference type="EMBL" id="WWC92712.1"/>
    </source>
</evidence>
<proteinExistence type="predicted"/>
<dbReference type="GeneID" id="91098339"/>
<dbReference type="Proteomes" id="UP001355207">
    <property type="component" value="Chromosome 11"/>
</dbReference>